<gene>
    <name evidence="1" type="ORF">SAMN04515668_2525</name>
</gene>
<dbReference type="EMBL" id="FOXS01000003">
    <property type="protein sequence ID" value="SFQ48994.1"/>
    <property type="molecule type" value="Genomic_DNA"/>
</dbReference>
<accession>A0A1I5YXQ8</accession>
<sequence>MYLSLINSLGFAGEGRSVKGKVSVADLFPSEVV</sequence>
<reference evidence="2" key="1">
    <citation type="submission" date="2016-10" db="EMBL/GenBank/DDBJ databases">
        <authorList>
            <person name="Varghese N."/>
            <person name="Submissions S."/>
        </authorList>
    </citation>
    <scope>NUCLEOTIDE SEQUENCE [LARGE SCALE GENOMIC DNA]</scope>
    <source>
        <strain evidence="2">OR362-8,ATCC BAA-1266,JCM 13504</strain>
    </source>
</reference>
<name>A0A1I5YXQ8_HYMAR</name>
<dbReference type="AlphaFoldDB" id="A0A1I5YXQ8"/>
<keyword evidence="2" id="KW-1185">Reference proteome</keyword>
<evidence type="ECO:0000313" key="2">
    <source>
        <dbReference type="Proteomes" id="UP000199029"/>
    </source>
</evidence>
<dbReference type="STRING" id="1227077.SAMN04515668_2525"/>
<proteinExistence type="predicted"/>
<evidence type="ECO:0000313" key="1">
    <source>
        <dbReference type="EMBL" id="SFQ48994.1"/>
    </source>
</evidence>
<dbReference type="Proteomes" id="UP000199029">
    <property type="component" value="Unassembled WGS sequence"/>
</dbReference>
<protein>
    <submittedName>
        <fullName evidence="1">Uncharacterized protein</fullName>
    </submittedName>
</protein>
<organism evidence="1 2">
    <name type="scientific">Hymenobacter arizonensis</name>
    <name type="common">Siccationidurans arizonensis</name>
    <dbReference type="NCBI Taxonomy" id="1227077"/>
    <lineage>
        <taxon>Bacteria</taxon>
        <taxon>Pseudomonadati</taxon>
        <taxon>Bacteroidota</taxon>
        <taxon>Cytophagia</taxon>
        <taxon>Cytophagales</taxon>
        <taxon>Hymenobacteraceae</taxon>
        <taxon>Hymenobacter</taxon>
    </lineage>
</organism>